<keyword evidence="9" id="KW-0133">Cell shape</keyword>
<organism evidence="17 18">
    <name type="scientific">Ruminococcus bromii</name>
    <dbReference type="NCBI Taxonomy" id="40518"/>
    <lineage>
        <taxon>Bacteria</taxon>
        <taxon>Bacillati</taxon>
        <taxon>Bacillota</taxon>
        <taxon>Clostridia</taxon>
        <taxon>Eubacteriales</taxon>
        <taxon>Oscillospiraceae</taxon>
        <taxon>Ruminococcus</taxon>
    </lineage>
</organism>
<dbReference type="Gene3D" id="2.60.410.10">
    <property type="entry name" value="D-Ala-D-Ala carboxypeptidase, C-terminal domain"/>
    <property type="match status" value="1"/>
</dbReference>
<evidence type="ECO:0000256" key="6">
    <source>
        <dbReference type="ARBA" id="ARBA00022670"/>
    </source>
</evidence>
<feature type="binding site" evidence="14">
    <location>
        <position position="225"/>
    </location>
    <ligand>
        <name>substrate</name>
    </ligand>
</feature>
<comment type="pathway">
    <text evidence="2">Cell wall biogenesis; peptidoglycan biosynthesis.</text>
</comment>
<feature type="active site" evidence="13">
    <location>
        <position position="122"/>
    </location>
</feature>
<dbReference type="InterPro" id="IPR018044">
    <property type="entry name" value="Peptidase_S11"/>
</dbReference>
<comment type="catalytic activity">
    <reaction evidence="12">
        <text>Preferential cleavage: (Ac)2-L-Lys-D-Ala-|-D-Ala. Also transpeptidation of peptidyl-alanyl moieties that are N-acyl substituents of D-alanine.</text>
        <dbReference type="EC" id="3.4.16.4"/>
    </reaction>
</comment>
<gene>
    <name evidence="17" type="primary">dacF</name>
    <name evidence="17" type="ORF">RBATCC27255_00285</name>
</gene>
<reference evidence="17" key="1">
    <citation type="journal article" date="2018" name="Environ. Microbiol.">
        <title>Sporulation capability and amylosome conservation among diverse human colonic and rumen isolates of the keystone starch-degrader Ruminococcus bromii.</title>
        <authorList>
            <person name="Mukhopadhya I."/>
            <person name="Morais S."/>
            <person name="Laverde-Gomez J."/>
            <person name="Sheridan P.O."/>
            <person name="Walker A.W."/>
            <person name="Kelly W."/>
            <person name="Klieve A.V."/>
            <person name="Ouwerkerk D."/>
            <person name="Duncan S.H."/>
            <person name="Louis P."/>
            <person name="Koropatkin N."/>
            <person name="Cockburn D."/>
            <person name="Kibler R."/>
            <person name="Cooper P.J."/>
            <person name="Sandoval C."/>
            <person name="Crost E."/>
            <person name="Juge N."/>
            <person name="Bayer E.A."/>
            <person name="Flint H.J."/>
        </authorList>
    </citation>
    <scope>NUCLEOTIDE SEQUENCE [LARGE SCALE GENOMIC DNA]</scope>
    <source>
        <strain evidence="17">ATCC 27255</strain>
    </source>
</reference>
<dbReference type="GO" id="GO:0009252">
    <property type="term" value="P:peptidoglycan biosynthetic process"/>
    <property type="evidence" value="ECO:0007669"/>
    <property type="project" value="UniProtKB-UniPathway"/>
</dbReference>
<comment type="function">
    <text evidence="1">Removes C-terminal D-alanyl residues from sugar-peptide cell wall precursors.</text>
</comment>
<evidence type="ECO:0000256" key="1">
    <source>
        <dbReference type="ARBA" id="ARBA00003217"/>
    </source>
</evidence>
<dbReference type="PRINTS" id="PR00725">
    <property type="entry name" value="DADACBPTASE1"/>
</dbReference>
<proteinExistence type="inferred from homology"/>
<keyword evidence="7" id="KW-0732">Signal</keyword>
<dbReference type="EC" id="3.4.16.4" evidence="4"/>
<keyword evidence="18" id="KW-1185">Reference proteome</keyword>
<dbReference type="UniPathway" id="UPA00219"/>
<dbReference type="Pfam" id="PF00768">
    <property type="entry name" value="Peptidase_S11"/>
    <property type="match status" value="1"/>
</dbReference>
<evidence type="ECO:0000256" key="13">
    <source>
        <dbReference type="PIRSR" id="PIRSR618044-1"/>
    </source>
</evidence>
<dbReference type="SMART" id="SM00936">
    <property type="entry name" value="PBP5_C"/>
    <property type="match status" value="1"/>
</dbReference>
<dbReference type="Proteomes" id="UP000233425">
    <property type="component" value="Unassembled WGS sequence"/>
</dbReference>
<dbReference type="EMBL" id="NNSR01000025">
    <property type="protein sequence ID" value="PKD32549.1"/>
    <property type="molecule type" value="Genomic_DNA"/>
</dbReference>
<dbReference type="PANTHER" id="PTHR21581">
    <property type="entry name" value="D-ALANYL-D-ALANINE CARBOXYPEPTIDASE"/>
    <property type="match status" value="1"/>
</dbReference>
<keyword evidence="5 17" id="KW-0121">Carboxypeptidase</keyword>
<dbReference type="RefSeq" id="WP_101028414.1">
    <property type="nucleotide sequence ID" value="NZ_CABMMZ010000025.1"/>
</dbReference>
<comment type="similarity">
    <text evidence="3 15">Belongs to the peptidase S11 family.</text>
</comment>
<dbReference type="GO" id="GO:0008360">
    <property type="term" value="P:regulation of cell shape"/>
    <property type="evidence" value="ECO:0007669"/>
    <property type="project" value="UniProtKB-KW"/>
</dbReference>
<feature type="active site" description="Acyl-ester intermediate" evidence="13">
    <location>
        <position position="62"/>
    </location>
</feature>
<evidence type="ECO:0000256" key="2">
    <source>
        <dbReference type="ARBA" id="ARBA00004752"/>
    </source>
</evidence>
<evidence type="ECO:0000256" key="9">
    <source>
        <dbReference type="ARBA" id="ARBA00022960"/>
    </source>
</evidence>
<evidence type="ECO:0000256" key="4">
    <source>
        <dbReference type="ARBA" id="ARBA00012448"/>
    </source>
</evidence>
<evidence type="ECO:0000256" key="10">
    <source>
        <dbReference type="ARBA" id="ARBA00022984"/>
    </source>
</evidence>
<evidence type="ECO:0000313" key="17">
    <source>
        <dbReference type="EMBL" id="PKD32549.1"/>
    </source>
</evidence>
<dbReference type="GO" id="GO:0071555">
    <property type="term" value="P:cell wall organization"/>
    <property type="evidence" value="ECO:0007669"/>
    <property type="project" value="UniProtKB-KW"/>
</dbReference>
<name>A0A2N0V004_9FIRM</name>
<dbReference type="InterPro" id="IPR037167">
    <property type="entry name" value="Peptidase_S11_C_sf"/>
</dbReference>
<evidence type="ECO:0000256" key="12">
    <source>
        <dbReference type="ARBA" id="ARBA00034000"/>
    </source>
</evidence>
<dbReference type="GO" id="GO:0006508">
    <property type="term" value="P:proteolysis"/>
    <property type="evidence" value="ECO:0007669"/>
    <property type="project" value="UniProtKB-KW"/>
</dbReference>
<evidence type="ECO:0000256" key="3">
    <source>
        <dbReference type="ARBA" id="ARBA00007164"/>
    </source>
</evidence>
<protein>
    <recommendedName>
        <fullName evidence="4">serine-type D-Ala-D-Ala carboxypeptidase</fullName>
        <ecNumber evidence="4">3.4.16.4</ecNumber>
    </recommendedName>
</protein>
<evidence type="ECO:0000256" key="11">
    <source>
        <dbReference type="ARBA" id="ARBA00023316"/>
    </source>
</evidence>
<dbReference type="Pfam" id="PF07943">
    <property type="entry name" value="PBP5_C"/>
    <property type="match status" value="1"/>
</dbReference>
<accession>A0A2N0V004</accession>
<dbReference type="InterPro" id="IPR012907">
    <property type="entry name" value="Peptidase_S11_C"/>
</dbReference>
<keyword evidence="11" id="KW-0961">Cell wall biogenesis/degradation</keyword>
<evidence type="ECO:0000256" key="14">
    <source>
        <dbReference type="PIRSR" id="PIRSR618044-2"/>
    </source>
</evidence>
<keyword evidence="10" id="KW-0573">Peptidoglycan synthesis</keyword>
<evidence type="ECO:0000256" key="7">
    <source>
        <dbReference type="ARBA" id="ARBA00022729"/>
    </source>
</evidence>
<dbReference type="InterPro" id="IPR001967">
    <property type="entry name" value="Peptidase_S11_N"/>
</dbReference>
<dbReference type="AlphaFoldDB" id="A0A2N0V004"/>
<dbReference type="Gene3D" id="3.40.710.10">
    <property type="entry name" value="DD-peptidase/beta-lactamase superfamily"/>
    <property type="match status" value="1"/>
</dbReference>
<dbReference type="PANTHER" id="PTHR21581:SF6">
    <property type="entry name" value="TRAFFICKING PROTEIN PARTICLE COMPLEX SUBUNIT 12"/>
    <property type="match status" value="1"/>
</dbReference>
<evidence type="ECO:0000256" key="8">
    <source>
        <dbReference type="ARBA" id="ARBA00022801"/>
    </source>
</evidence>
<comment type="caution">
    <text evidence="17">The sequence shown here is derived from an EMBL/GenBank/DDBJ whole genome shotgun (WGS) entry which is preliminary data.</text>
</comment>
<sequence>MLRKAFVSITLCAVFLLLPFVGLKVNALSAESISAPSAVLMESSTGKVLFEKNPHEQRPCASVTKVMTLLLVFEAVDSGKLSLDDEITASEHAAGMGGSDIWLEKGETMSADDMIKATVVVSANDAAVALAEHISGSEDAFVEKMNSRAKELGMNDTVFKNCNGLDEDGHITSAYDVALMSRELTKHEKIFDYTSIWLDNLRGGKTQIVNTNKLLKTYNGITGLKTGTTNDAGCCMSATATRGDVSLISVVLGCKTGKERFADAAALLDYGFANVSVKELTLPEDMPKSIDVNGGMTDSVKLECKVSSKIVVDKGNGAKITTEIDLPDKIDAPVEKNRKIGTLTYLVNSKKAQSFDICAGDSVQKTSFGALLEYVFASLISL</sequence>
<evidence type="ECO:0000259" key="16">
    <source>
        <dbReference type="SMART" id="SM00936"/>
    </source>
</evidence>
<feature type="active site" description="Proton acceptor" evidence="13">
    <location>
        <position position="65"/>
    </location>
</feature>
<dbReference type="SUPFAM" id="SSF56601">
    <property type="entry name" value="beta-lactamase/transpeptidase-like"/>
    <property type="match status" value="1"/>
</dbReference>
<dbReference type="SUPFAM" id="SSF69189">
    <property type="entry name" value="Penicillin-binding protein associated domain"/>
    <property type="match status" value="1"/>
</dbReference>
<dbReference type="InterPro" id="IPR012338">
    <property type="entry name" value="Beta-lactam/transpept-like"/>
</dbReference>
<keyword evidence="8 17" id="KW-0378">Hydrolase</keyword>
<dbReference type="GO" id="GO:0009002">
    <property type="term" value="F:serine-type D-Ala-D-Ala carboxypeptidase activity"/>
    <property type="evidence" value="ECO:0007669"/>
    <property type="project" value="UniProtKB-EC"/>
</dbReference>
<evidence type="ECO:0000256" key="15">
    <source>
        <dbReference type="RuleBase" id="RU004016"/>
    </source>
</evidence>
<feature type="domain" description="Peptidase S11 D-Ala-D-Ala carboxypeptidase A C-terminal" evidence="16">
    <location>
        <begin position="272"/>
        <end position="365"/>
    </location>
</feature>
<keyword evidence="6" id="KW-0645">Protease</keyword>
<evidence type="ECO:0000313" key="18">
    <source>
        <dbReference type="Proteomes" id="UP000233425"/>
    </source>
</evidence>
<dbReference type="InterPro" id="IPR015956">
    <property type="entry name" value="Peniciliin-bd_prot_C_sf"/>
</dbReference>
<evidence type="ECO:0000256" key="5">
    <source>
        <dbReference type="ARBA" id="ARBA00022645"/>
    </source>
</evidence>